<dbReference type="GO" id="GO:0050313">
    <property type="term" value="F:sulfur dioxygenase activity"/>
    <property type="evidence" value="ECO:0007669"/>
    <property type="project" value="InterPro"/>
</dbReference>
<reference evidence="3 4" key="1">
    <citation type="submission" date="2015-12" db="EMBL/GenBank/DDBJ databases">
        <title>Haloferax profundi sp. nov. isolated from the Discovery deep brine-seawater interface in the Red Sea.</title>
        <authorList>
            <person name="Zhang G."/>
            <person name="Stingl U."/>
            <person name="Rashid M."/>
        </authorList>
    </citation>
    <scope>NUCLEOTIDE SEQUENCE [LARGE SCALE GENOMIC DNA]</scope>
    <source>
        <strain evidence="3 4">SB29</strain>
    </source>
</reference>
<dbReference type="GO" id="GO:0016787">
    <property type="term" value="F:hydrolase activity"/>
    <property type="evidence" value="ECO:0007669"/>
    <property type="project" value="UniProtKB-KW"/>
</dbReference>
<dbReference type="Gene3D" id="3.40.250.10">
    <property type="entry name" value="Rhodanese-like domain"/>
    <property type="match status" value="1"/>
</dbReference>
<evidence type="ECO:0000313" key="4">
    <source>
        <dbReference type="Proteomes" id="UP000053157"/>
    </source>
</evidence>
<keyword evidence="4" id="KW-1185">Reference proteome</keyword>
<evidence type="ECO:0000259" key="2">
    <source>
        <dbReference type="PROSITE" id="PS50206"/>
    </source>
</evidence>
<dbReference type="RefSeq" id="WP_058573298.1">
    <property type="nucleotide sequence ID" value="NZ_LOPV01000545.1"/>
</dbReference>
<dbReference type="Pfam" id="PF00581">
    <property type="entry name" value="Rhodanese"/>
    <property type="match status" value="1"/>
</dbReference>
<comment type="caution">
    <text evidence="3">The sequence shown here is derived from an EMBL/GenBank/DDBJ whole genome shotgun (WGS) entry which is preliminary data.</text>
</comment>
<proteinExistence type="predicted"/>
<protein>
    <submittedName>
        <fullName evidence="3">MBL fold metallo-hydrolase</fullName>
    </submittedName>
</protein>
<evidence type="ECO:0000256" key="1">
    <source>
        <dbReference type="ARBA" id="ARBA00022723"/>
    </source>
</evidence>
<dbReference type="OrthoDB" id="9180at2157"/>
<dbReference type="Gene3D" id="3.60.15.10">
    <property type="entry name" value="Ribonuclease Z/Hydroxyacylglutathione hydrolase-like"/>
    <property type="match status" value="1"/>
</dbReference>
<feature type="non-terminal residue" evidence="3">
    <location>
        <position position="382"/>
    </location>
</feature>
<keyword evidence="3" id="KW-0378">Hydrolase</keyword>
<dbReference type="GO" id="GO:0006749">
    <property type="term" value="P:glutathione metabolic process"/>
    <property type="evidence" value="ECO:0007669"/>
    <property type="project" value="InterPro"/>
</dbReference>
<dbReference type="GO" id="GO:0046872">
    <property type="term" value="F:metal ion binding"/>
    <property type="evidence" value="ECO:0007669"/>
    <property type="project" value="UniProtKB-KW"/>
</dbReference>
<sequence>MDIDNLPSADDVASIRPEAFQERIARGDRVPILDVRTEGEYDKWVIESRNVDMVNVPYYEFLMGVDDEVLDRVPSGEEELVVVCVKGGASAYVVSLLEDEGIDAVNLDGGMNSWARLYDAVPISRYEGVGTLVQYQRPSSGCLAYMLISDGEAAVVDPLRAFPHRYLDDAQQWGVELVYAIDTHIHADHVSGVRSIATRGVEAVIPEPAVARGVDYEMDYTTVADGDVLTVGDLSIEAIHTPGHTSGMTSFLVDESVLLTGDCLFLESVGSPDPEGGDSGIPDAVRTLYDTLQRRILSLSDDVLVAPGHFTDAVDSSPDGTYTASLGELRDQMPALEMNREAFVEFLLADAPPRPSNFEEIITLNLGQTSANDDQAFELELG</sequence>
<organism evidence="3 4">
    <name type="scientific">Haloferax profundi</name>
    <dbReference type="NCBI Taxonomy" id="1544718"/>
    <lineage>
        <taxon>Archaea</taxon>
        <taxon>Methanobacteriati</taxon>
        <taxon>Methanobacteriota</taxon>
        <taxon>Stenosarchaea group</taxon>
        <taxon>Halobacteria</taxon>
        <taxon>Halobacteriales</taxon>
        <taxon>Haloferacaceae</taxon>
        <taxon>Haloferax</taxon>
    </lineage>
</organism>
<dbReference type="InterPro" id="IPR036866">
    <property type="entry name" value="RibonucZ/Hydroxyglut_hydro"/>
</dbReference>
<dbReference type="PANTHER" id="PTHR43084:SF1">
    <property type="entry name" value="PERSULFIDE DIOXYGENASE ETHE1, MITOCHONDRIAL"/>
    <property type="match status" value="1"/>
</dbReference>
<dbReference type="InterPro" id="IPR051682">
    <property type="entry name" value="Mito_Persulfide_Diox"/>
</dbReference>
<dbReference type="PANTHER" id="PTHR43084">
    <property type="entry name" value="PERSULFIDE DIOXYGENASE ETHE1"/>
    <property type="match status" value="1"/>
</dbReference>
<dbReference type="SUPFAM" id="SSF52821">
    <property type="entry name" value="Rhodanese/Cell cycle control phosphatase"/>
    <property type="match status" value="1"/>
</dbReference>
<dbReference type="Pfam" id="PF00753">
    <property type="entry name" value="Lactamase_B"/>
    <property type="match status" value="1"/>
</dbReference>
<keyword evidence="1" id="KW-0479">Metal-binding</keyword>
<dbReference type="InterPro" id="IPR036873">
    <property type="entry name" value="Rhodanese-like_dom_sf"/>
</dbReference>
<dbReference type="Proteomes" id="UP000053157">
    <property type="component" value="Unassembled WGS sequence"/>
</dbReference>
<dbReference type="PROSITE" id="PS50206">
    <property type="entry name" value="RHODANESE_3"/>
    <property type="match status" value="1"/>
</dbReference>
<accession>A0A0W1RMR0</accession>
<feature type="domain" description="Rhodanese" evidence="2">
    <location>
        <begin position="26"/>
        <end position="122"/>
    </location>
</feature>
<evidence type="ECO:0000313" key="3">
    <source>
        <dbReference type="EMBL" id="KTG14881.1"/>
    </source>
</evidence>
<dbReference type="SMART" id="SM00450">
    <property type="entry name" value="RHOD"/>
    <property type="match status" value="1"/>
</dbReference>
<dbReference type="SMART" id="SM00849">
    <property type="entry name" value="Lactamase_B"/>
    <property type="match status" value="1"/>
</dbReference>
<dbReference type="GO" id="GO:0070813">
    <property type="term" value="P:hydrogen sulfide metabolic process"/>
    <property type="evidence" value="ECO:0007669"/>
    <property type="project" value="TreeGrafter"/>
</dbReference>
<dbReference type="InterPro" id="IPR001763">
    <property type="entry name" value="Rhodanese-like_dom"/>
</dbReference>
<dbReference type="InterPro" id="IPR001279">
    <property type="entry name" value="Metallo-B-lactamas"/>
</dbReference>
<gene>
    <name evidence="3" type="ORF">AUR66_18930</name>
</gene>
<name>A0A0W1RMR0_9EURY</name>
<dbReference type="AlphaFoldDB" id="A0A0W1RMR0"/>
<dbReference type="CDD" id="cd07724">
    <property type="entry name" value="POD-like_MBL-fold"/>
    <property type="match status" value="1"/>
</dbReference>
<dbReference type="SUPFAM" id="SSF56281">
    <property type="entry name" value="Metallo-hydrolase/oxidoreductase"/>
    <property type="match status" value="1"/>
</dbReference>
<dbReference type="InterPro" id="IPR044528">
    <property type="entry name" value="POD-like_MBL-fold"/>
</dbReference>
<dbReference type="EMBL" id="LOPV01000545">
    <property type="protein sequence ID" value="KTG14881.1"/>
    <property type="molecule type" value="Genomic_DNA"/>
</dbReference>